<evidence type="ECO:0000256" key="1">
    <source>
        <dbReference type="ARBA" id="ARBA00001966"/>
    </source>
</evidence>
<reference evidence="17" key="1">
    <citation type="submission" date="2021-01" db="EMBL/GenBank/DDBJ databases">
        <authorList>
            <person name="Corre E."/>
            <person name="Pelletier E."/>
            <person name="Niang G."/>
            <person name="Scheremetjew M."/>
            <person name="Finn R."/>
            <person name="Kale V."/>
            <person name="Holt S."/>
            <person name="Cochrane G."/>
            <person name="Meng A."/>
            <person name="Brown T."/>
            <person name="Cohen L."/>
        </authorList>
    </citation>
    <scope>NUCLEOTIDE SEQUENCE</scope>
    <source>
        <strain evidence="17">10249 10 AB</strain>
    </source>
</reference>
<comment type="catalytic activity">
    <reaction evidence="12">
        <text>N(1)-methylguanosine(37) in tRNA(Phe) + pyruvate + S-adenosyl-L-methionine = 4-demethylwyosine(37) in tRNA(Phe) + 5'-deoxyadenosine + L-methionine + CO2 + H2O</text>
        <dbReference type="Rhea" id="RHEA:36347"/>
        <dbReference type="Rhea" id="RHEA-COMP:10164"/>
        <dbReference type="Rhea" id="RHEA-COMP:10165"/>
        <dbReference type="ChEBI" id="CHEBI:15361"/>
        <dbReference type="ChEBI" id="CHEBI:15377"/>
        <dbReference type="ChEBI" id="CHEBI:16526"/>
        <dbReference type="ChEBI" id="CHEBI:17319"/>
        <dbReference type="ChEBI" id="CHEBI:57844"/>
        <dbReference type="ChEBI" id="CHEBI:59789"/>
        <dbReference type="ChEBI" id="CHEBI:64315"/>
        <dbReference type="ChEBI" id="CHEBI:73542"/>
        <dbReference type="EC" id="4.1.3.44"/>
    </reaction>
</comment>
<feature type="compositionally biased region" description="Basic residues" evidence="13">
    <location>
        <begin position="59"/>
        <end position="70"/>
    </location>
</feature>
<evidence type="ECO:0000256" key="8">
    <source>
        <dbReference type="ARBA" id="ARBA00022723"/>
    </source>
</evidence>
<evidence type="ECO:0000256" key="13">
    <source>
        <dbReference type="SAM" id="MobiDB-lite"/>
    </source>
</evidence>
<evidence type="ECO:0000256" key="5">
    <source>
        <dbReference type="ARBA" id="ARBA00022485"/>
    </source>
</evidence>
<dbReference type="SFLD" id="SFLDS00029">
    <property type="entry name" value="Radical_SAM"/>
    <property type="match status" value="1"/>
</dbReference>
<accession>A0A7S4ELX8</accession>
<feature type="domain" description="Radical SAM core" evidence="16">
    <location>
        <begin position="419"/>
        <end position="671"/>
    </location>
</feature>
<dbReference type="InterPro" id="IPR034556">
    <property type="entry name" value="tRNA_wybutosine-synthase"/>
</dbReference>
<dbReference type="InterPro" id="IPR008254">
    <property type="entry name" value="Flavodoxin/NO_synth"/>
</dbReference>
<dbReference type="InterPro" id="IPR013917">
    <property type="entry name" value="tRNA_wybutosine-synth"/>
</dbReference>
<feature type="transmembrane region" description="Helical" evidence="14">
    <location>
        <begin position="12"/>
        <end position="29"/>
    </location>
</feature>
<proteinExistence type="inferred from homology"/>
<comment type="cofactor">
    <cofactor evidence="1">
        <name>[4Fe-4S] cluster</name>
        <dbReference type="ChEBI" id="CHEBI:49883"/>
    </cofactor>
</comment>
<dbReference type="GO" id="GO:0046872">
    <property type="term" value="F:metal ion binding"/>
    <property type="evidence" value="ECO:0007669"/>
    <property type="project" value="UniProtKB-KW"/>
</dbReference>
<comment type="pathway">
    <text evidence="2">tRNA modification; wybutosine-tRNA(Phe) biosynthesis.</text>
</comment>
<evidence type="ECO:0000256" key="10">
    <source>
        <dbReference type="ARBA" id="ARBA00023014"/>
    </source>
</evidence>
<gene>
    <name evidence="17" type="ORF">PAUS00366_LOCUS15593</name>
</gene>
<sequence>MSRNTSQNNQVLLTTAVSLTVIALGTFWYRRQGTDLAASETNEDQERQQQHQPKERKQPKVVRGAQRKGKTKEEEEKIEEYNYVDDNKDGNIDIHVPKQQPATFDAPILEIQARSIDTVPEDEKEEHRSNRRQVLAPNTITIAHGSVTGTCSKLAKDLLACLQEKNLEHDRSIQMGSLEEWDWWDELLNYEEEDDAKAKKGTTTTAEEQNPPVLLVLLPTHHGGSWPHTATCLESALQDLKNDWRIEKRPLKDKLQVAVMGMGCSDYGDDTMGKPAKEAFIAFRKLGAKVFGQQVRVGDDATGNQDRVLQAWIHHDILPKLIIDDDDEDDEATQDGDNGGEPEVTDMEDLGTIMETSENDEEGGEVKSSEPREMVTSTQAKSLKKEGYKLIGTHSAVKLCRWTKHQLRGRGGCYKHTFYGITSYQCMEATPSLACANKCVFCWRHHKNPVGKEWRWKTDDPHFIVDEAVKTHVKMIKETRGIPGVDIQRWQEAHTVRHCALSLVGEPVMYPRINDLLGDLHDREISTFLVTNGQHPKAIADLIPITQLYVSVDAPTPESLIAIDRPLFSDAWERLQEALTLLKDKGQRTVARLTVVKGWNSDEVEGYARLIALGKVSLVEVKGVTFCGKSDASNLNMSNTPWHHEVVDLVKNLKLELDKLRLAGQDVPEYDLACEHKHSVSVLLARVDQFSETAPDGRRIWKTWINYPKFNELATKHKEDPSFTYGVEDYTAETPAWALFGSEEEGFDPVELRHRRKKKYPKYTKYDQKGVPTHDDNDEKLSEEEYLRLNAIMDEKIKQVGCGSTVTALKGGEKVIQDASLMFRGLTIVK</sequence>
<evidence type="ECO:0000256" key="11">
    <source>
        <dbReference type="ARBA" id="ARBA00023239"/>
    </source>
</evidence>
<evidence type="ECO:0000256" key="12">
    <source>
        <dbReference type="ARBA" id="ARBA00049466"/>
    </source>
</evidence>
<dbReference type="EMBL" id="HBIX01022286">
    <property type="protein sequence ID" value="CAE0722837.1"/>
    <property type="molecule type" value="Transcribed_RNA"/>
</dbReference>
<evidence type="ECO:0000256" key="9">
    <source>
        <dbReference type="ARBA" id="ARBA00023004"/>
    </source>
</evidence>
<keyword evidence="14" id="KW-0812">Transmembrane</keyword>
<feature type="compositionally biased region" description="Basic and acidic residues" evidence="13">
    <location>
        <begin position="44"/>
        <end position="58"/>
    </location>
</feature>
<evidence type="ECO:0000256" key="4">
    <source>
        <dbReference type="ARBA" id="ARBA00012821"/>
    </source>
</evidence>
<dbReference type="PANTHER" id="PTHR13930">
    <property type="entry name" value="S-ADENOSYL-L-METHIONINE-DEPENDENT TRNA 4-DEMETHYLWYOSINE SYNTHASE"/>
    <property type="match status" value="1"/>
</dbReference>
<evidence type="ECO:0000259" key="16">
    <source>
        <dbReference type="PROSITE" id="PS51918"/>
    </source>
</evidence>
<dbReference type="GO" id="GO:0051539">
    <property type="term" value="F:4 iron, 4 sulfur cluster binding"/>
    <property type="evidence" value="ECO:0007669"/>
    <property type="project" value="UniProtKB-KW"/>
</dbReference>
<dbReference type="PANTHER" id="PTHR13930:SF0">
    <property type="entry name" value="S-ADENOSYL-L-METHIONINE-DEPENDENT TRNA 4-DEMETHYLWYOSINE SYNTHASE TYW1-RELATED"/>
    <property type="match status" value="1"/>
</dbReference>
<dbReference type="UniPathway" id="UPA00375"/>
<keyword evidence="10" id="KW-0411">Iron-sulfur</keyword>
<dbReference type="GO" id="GO:0102521">
    <property type="term" value="F:tRNA-4-demethylwyosine synthase activity"/>
    <property type="evidence" value="ECO:0007669"/>
    <property type="project" value="UniProtKB-EC"/>
</dbReference>
<keyword evidence="6" id="KW-0949">S-adenosyl-L-methionine</keyword>
<dbReference type="Gene3D" id="3.40.50.360">
    <property type="match status" value="1"/>
</dbReference>
<keyword evidence="7" id="KW-0819">tRNA processing</keyword>
<keyword evidence="9" id="KW-0408">Iron</keyword>
<dbReference type="PROSITE" id="PS50902">
    <property type="entry name" value="FLAVODOXIN_LIKE"/>
    <property type="match status" value="1"/>
</dbReference>
<keyword evidence="14" id="KW-0472">Membrane</keyword>
<dbReference type="PROSITE" id="PS51918">
    <property type="entry name" value="RADICAL_SAM"/>
    <property type="match status" value="1"/>
</dbReference>
<evidence type="ECO:0000256" key="3">
    <source>
        <dbReference type="ARBA" id="ARBA00010115"/>
    </source>
</evidence>
<evidence type="ECO:0000259" key="15">
    <source>
        <dbReference type="PROSITE" id="PS50902"/>
    </source>
</evidence>
<feature type="domain" description="Flavodoxin-like" evidence="15">
    <location>
        <begin position="140"/>
        <end position="317"/>
    </location>
</feature>
<dbReference type="InterPro" id="IPR007197">
    <property type="entry name" value="rSAM"/>
</dbReference>
<dbReference type="SFLD" id="SFLDG01071">
    <property type="entry name" value="tRNA_wybutosine-synthesizing"/>
    <property type="match status" value="1"/>
</dbReference>
<dbReference type="AlphaFoldDB" id="A0A7S4ELX8"/>
<dbReference type="GO" id="GO:0010181">
    <property type="term" value="F:FMN binding"/>
    <property type="evidence" value="ECO:0007669"/>
    <property type="project" value="InterPro"/>
</dbReference>
<feature type="compositionally biased region" description="Acidic residues" evidence="13">
    <location>
        <begin position="327"/>
        <end position="349"/>
    </location>
</feature>
<evidence type="ECO:0000256" key="7">
    <source>
        <dbReference type="ARBA" id="ARBA00022694"/>
    </source>
</evidence>
<dbReference type="SFLD" id="SFLDF00284">
    <property type="entry name" value="tRNA_wybutosine-synthesizing"/>
    <property type="match status" value="1"/>
</dbReference>
<dbReference type="SUPFAM" id="SSF52218">
    <property type="entry name" value="Flavoproteins"/>
    <property type="match status" value="1"/>
</dbReference>
<feature type="compositionally biased region" description="Basic and acidic residues" evidence="13">
    <location>
        <begin position="364"/>
        <end position="373"/>
    </location>
</feature>
<dbReference type="InterPro" id="IPR029039">
    <property type="entry name" value="Flavoprotein-like_sf"/>
</dbReference>
<keyword evidence="14" id="KW-1133">Transmembrane helix</keyword>
<evidence type="ECO:0000256" key="6">
    <source>
        <dbReference type="ARBA" id="ARBA00022691"/>
    </source>
</evidence>
<dbReference type="CDD" id="cd01335">
    <property type="entry name" value="Radical_SAM"/>
    <property type="match status" value="1"/>
</dbReference>
<dbReference type="InterPro" id="IPR058240">
    <property type="entry name" value="rSAM_sf"/>
</dbReference>
<feature type="region of interest" description="Disordered" evidence="13">
    <location>
        <begin position="327"/>
        <end position="381"/>
    </location>
</feature>
<name>A0A7S4ELX8_9STRA</name>
<dbReference type="EC" id="4.1.3.44" evidence="4"/>
<comment type="similarity">
    <text evidence="3">Belongs to the TYW1 family.</text>
</comment>
<keyword evidence="8" id="KW-0479">Metal-binding</keyword>
<keyword evidence="5" id="KW-0004">4Fe-4S</keyword>
<dbReference type="GO" id="GO:0031591">
    <property type="term" value="P:wybutosine biosynthetic process"/>
    <property type="evidence" value="ECO:0007669"/>
    <property type="project" value="TreeGrafter"/>
</dbReference>
<evidence type="ECO:0000313" key="17">
    <source>
        <dbReference type="EMBL" id="CAE0722837.1"/>
    </source>
</evidence>
<dbReference type="Pfam" id="PF04055">
    <property type="entry name" value="Radical_SAM"/>
    <property type="match status" value="1"/>
</dbReference>
<dbReference type="InterPro" id="IPR013785">
    <property type="entry name" value="Aldolase_TIM"/>
</dbReference>
<feature type="region of interest" description="Disordered" evidence="13">
    <location>
        <begin position="38"/>
        <end position="76"/>
    </location>
</feature>
<evidence type="ECO:0000256" key="2">
    <source>
        <dbReference type="ARBA" id="ARBA00004797"/>
    </source>
</evidence>
<dbReference type="SUPFAM" id="SSF102114">
    <property type="entry name" value="Radical SAM enzymes"/>
    <property type="match status" value="1"/>
</dbReference>
<protein>
    <recommendedName>
        <fullName evidence="4">tRNA 4-demethylwyosine synthase (AdoMet-dependent)</fullName>
        <ecNumber evidence="4">4.1.3.44</ecNumber>
    </recommendedName>
</protein>
<dbReference type="Gene3D" id="3.20.20.70">
    <property type="entry name" value="Aldolase class I"/>
    <property type="match status" value="1"/>
</dbReference>
<dbReference type="Pfam" id="PF08608">
    <property type="entry name" value="Wyosine_form"/>
    <property type="match status" value="1"/>
</dbReference>
<keyword evidence="11" id="KW-0456">Lyase</keyword>
<evidence type="ECO:0000256" key="14">
    <source>
        <dbReference type="SAM" id="Phobius"/>
    </source>
</evidence>
<organism evidence="17">
    <name type="scientific">Pseudo-nitzschia australis</name>
    <dbReference type="NCBI Taxonomy" id="44445"/>
    <lineage>
        <taxon>Eukaryota</taxon>
        <taxon>Sar</taxon>
        <taxon>Stramenopiles</taxon>
        <taxon>Ochrophyta</taxon>
        <taxon>Bacillariophyta</taxon>
        <taxon>Bacillariophyceae</taxon>
        <taxon>Bacillariophycidae</taxon>
        <taxon>Bacillariales</taxon>
        <taxon>Bacillariaceae</taxon>
        <taxon>Pseudo-nitzschia</taxon>
    </lineage>
</organism>